<dbReference type="InterPro" id="IPR032808">
    <property type="entry name" value="DoxX"/>
</dbReference>
<name>A0ABP5DNP1_9ACTN</name>
<evidence type="ECO:0000313" key="8">
    <source>
        <dbReference type="EMBL" id="GAA1983472.1"/>
    </source>
</evidence>
<evidence type="ECO:0000256" key="5">
    <source>
        <dbReference type="ARBA" id="ARBA00022989"/>
    </source>
</evidence>
<keyword evidence="4 7" id="KW-0812">Transmembrane</keyword>
<dbReference type="PANTHER" id="PTHR33452">
    <property type="entry name" value="OXIDOREDUCTASE CATD-RELATED"/>
    <property type="match status" value="1"/>
</dbReference>
<evidence type="ECO:0000313" key="9">
    <source>
        <dbReference type="Proteomes" id="UP001499854"/>
    </source>
</evidence>
<dbReference type="RefSeq" id="WP_344659682.1">
    <property type="nucleotide sequence ID" value="NZ_BAAAQM010000031.1"/>
</dbReference>
<evidence type="ECO:0000256" key="3">
    <source>
        <dbReference type="ARBA" id="ARBA00022475"/>
    </source>
</evidence>
<organism evidence="8 9">
    <name type="scientific">Catenulispora subtropica</name>
    <dbReference type="NCBI Taxonomy" id="450798"/>
    <lineage>
        <taxon>Bacteria</taxon>
        <taxon>Bacillati</taxon>
        <taxon>Actinomycetota</taxon>
        <taxon>Actinomycetes</taxon>
        <taxon>Catenulisporales</taxon>
        <taxon>Catenulisporaceae</taxon>
        <taxon>Catenulispora</taxon>
    </lineage>
</organism>
<comment type="caution">
    <text evidence="8">The sequence shown here is derived from an EMBL/GenBank/DDBJ whole genome shotgun (WGS) entry which is preliminary data.</text>
</comment>
<dbReference type="Pfam" id="PF07681">
    <property type="entry name" value="DoxX"/>
    <property type="match status" value="1"/>
</dbReference>
<dbReference type="PANTHER" id="PTHR33452:SF4">
    <property type="entry name" value="BLL4328 PROTEIN"/>
    <property type="match status" value="1"/>
</dbReference>
<protein>
    <submittedName>
        <fullName evidence="8">DoxX family protein</fullName>
    </submittedName>
</protein>
<reference evidence="9" key="1">
    <citation type="journal article" date="2019" name="Int. J. Syst. Evol. Microbiol.">
        <title>The Global Catalogue of Microorganisms (GCM) 10K type strain sequencing project: providing services to taxonomists for standard genome sequencing and annotation.</title>
        <authorList>
            <consortium name="The Broad Institute Genomics Platform"/>
            <consortium name="The Broad Institute Genome Sequencing Center for Infectious Disease"/>
            <person name="Wu L."/>
            <person name="Ma J."/>
        </authorList>
    </citation>
    <scope>NUCLEOTIDE SEQUENCE [LARGE SCALE GENOMIC DNA]</scope>
    <source>
        <strain evidence="9">JCM 16013</strain>
    </source>
</reference>
<keyword evidence="9" id="KW-1185">Reference proteome</keyword>
<comment type="subcellular location">
    <subcellularLocation>
        <location evidence="1">Cell membrane</location>
        <topology evidence="1">Multi-pass membrane protein</topology>
    </subcellularLocation>
</comment>
<dbReference type="InterPro" id="IPR051907">
    <property type="entry name" value="DoxX-like_oxidoreductase"/>
</dbReference>
<evidence type="ECO:0000256" key="1">
    <source>
        <dbReference type="ARBA" id="ARBA00004651"/>
    </source>
</evidence>
<dbReference type="Proteomes" id="UP001499854">
    <property type="component" value="Unassembled WGS sequence"/>
</dbReference>
<proteinExistence type="inferred from homology"/>
<evidence type="ECO:0000256" key="2">
    <source>
        <dbReference type="ARBA" id="ARBA00006679"/>
    </source>
</evidence>
<evidence type="ECO:0000256" key="6">
    <source>
        <dbReference type="ARBA" id="ARBA00023136"/>
    </source>
</evidence>
<keyword evidence="5 7" id="KW-1133">Transmembrane helix</keyword>
<comment type="similarity">
    <text evidence="2">Belongs to the DoxX family.</text>
</comment>
<feature type="transmembrane region" description="Helical" evidence="7">
    <location>
        <begin position="56"/>
        <end position="87"/>
    </location>
</feature>
<evidence type="ECO:0000256" key="7">
    <source>
        <dbReference type="SAM" id="Phobius"/>
    </source>
</evidence>
<dbReference type="EMBL" id="BAAAQM010000031">
    <property type="protein sequence ID" value="GAA1983472.1"/>
    <property type="molecule type" value="Genomic_DNA"/>
</dbReference>
<evidence type="ECO:0000256" key="4">
    <source>
        <dbReference type="ARBA" id="ARBA00022692"/>
    </source>
</evidence>
<sequence>MRDLRSLPPIGLSLYRIVIGFLMTCHGASTLTGFPVKPYGGHTLSLTEWPDGVAGLLQLAFGLLVMLGLATRPAAIVLSGTMAYAYFSVHQKHALLPMANGGEQAALFSWSFLLIAIIGAGPLALDALLARSRSQDEGHVARVARRLTSRNTPAAPGMD</sequence>
<feature type="transmembrane region" description="Helical" evidence="7">
    <location>
        <begin position="107"/>
        <end position="125"/>
    </location>
</feature>
<feature type="transmembrane region" description="Helical" evidence="7">
    <location>
        <begin position="12"/>
        <end position="36"/>
    </location>
</feature>
<keyword evidence="6 7" id="KW-0472">Membrane</keyword>
<keyword evidence="3" id="KW-1003">Cell membrane</keyword>
<gene>
    <name evidence="8" type="ORF">GCM10009838_51510</name>
</gene>
<accession>A0ABP5DNP1</accession>